<evidence type="ECO:0000313" key="2">
    <source>
        <dbReference type="Proteomes" id="UP000184212"/>
    </source>
</evidence>
<dbReference type="RefSeq" id="WP_073135286.1">
    <property type="nucleotide sequence ID" value="NZ_FQWQ01000002.1"/>
</dbReference>
<dbReference type="AlphaFoldDB" id="A0A1M5QKL6"/>
<organism evidence="1 2">
    <name type="scientific">Chryseolinea serpens</name>
    <dbReference type="NCBI Taxonomy" id="947013"/>
    <lineage>
        <taxon>Bacteria</taxon>
        <taxon>Pseudomonadati</taxon>
        <taxon>Bacteroidota</taxon>
        <taxon>Cytophagia</taxon>
        <taxon>Cytophagales</taxon>
        <taxon>Fulvivirgaceae</taxon>
        <taxon>Chryseolinea</taxon>
    </lineage>
</organism>
<evidence type="ECO:0008006" key="3">
    <source>
        <dbReference type="Google" id="ProtNLM"/>
    </source>
</evidence>
<evidence type="ECO:0000313" key="1">
    <source>
        <dbReference type="EMBL" id="SHH14320.1"/>
    </source>
</evidence>
<name>A0A1M5QKL6_9BACT</name>
<reference evidence="1 2" key="1">
    <citation type="submission" date="2016-11" db="EMBL/GenBank/DDBJ databases">
        <authorList>
            <person name="Jaros S."/>
            <person name="Januszkiewicz K."/>
            <person name="Wedrychowicz H."/>
        </authorList>
    </citation>
    <scope>NUCLEOTIDE SEQUENCE [LARGE SCALE GENOMIC DNA]</scope>
    <source>
        <strain evidence="1 2">DSM 24574</strain>
    </source>
</reference>
<dbReference type="STRING" id="947013.SAMN04488109_2859"/>
<keyword evidence="2" id="KW-1185">Reference proteome</keyword>
<sequence length="159" mass="17699">MRKTILIPTDFTITPLLLLKHVAATSAVELDVIFLYCTSLPDSITDLLFYSPKKIIEAAVTTAFSEGCAVIQNKYPEKIQSIRFELFHARSVDAFQIMAEMNGIDEAILAHTPAASRKQSFDPAPIIRKSAVPFREVDLESHAYAPERDLLTELFVSAV</sequence>
<dbReference type="OrthoDB" id="893860at2"/>
<dbReference type="Proteomes" id="UP000184212">
    <property type="component" value="Unassembled WGS sequence"/>
</dbReference>
<protein>
    <recommendedName>
        <fullName evidence="3">Universal stress protein family protein</fullName>
    </recommendedName>
</protein>
<accession>A0A1M5QKL6</accession>
<gene>
    <name evidence="1" type="ORF">SAMN04488109_2859</name>
</gene>
<proteinExistence type="predicted"/>
<dbReference type="EMBL" id="FQWQ01000002">
    <property type="protein sequence ID" value="SHH14320.1"/>
    <property type="molecule type" value="Genomic_DNA"/>
</dbReference>